<comment type="caution">
    <text evidence="2">The sequence shown here is derived from an EMBL/GenBank/DDBJ whole genome shotgun (WGS) entry which is preliminary data.</text>
</comment>
<evidence type="ECO:0000313" key="2">
    <source>
        <dbReference type="EMBL" id="NDL64832.1"/>
    </source>
</evidence>
<accession>A0A845SN66</accession>
<keyword evidence="1" id="KW-1133">Transmembrane helix</keyword>
<reference evidence="2 3" key="2">
    <citation type="submission" date="2020-02" db="EMBL/GenBank/DDBJ databases">
        <title>The new genus of Enterobacteriales.</title>
        <authorList>
            <person name="Kim I.S."/>
        </authorList>
    </citation>
    <scope>NUCLEOTIDE SEQUENCE [LARGE SCALE GENOMIC DNA]</scope>
    <source>
        <strain evidence="2 3">SAP-6</strain>
    </source>
</reference>
<feature type="transmembrane region" description="Helical" evidence="1">
    <location>
        <begin position="27"/>
        <end position="45"/>
    </location>
</feature>
<keyword evidence="3" id="KW-1185">Reference proteome</keyword>
<evidence type="ECO:0000313" key="3">
    <source>
        <dbReference type="Proteomes" id="UP000461443"/>
    </source>
</evidence>
<dbReference type="Proteomes" id="UP000461443">
    <property type="component" value="Unassembled WGS sequence"/>
</dbReference>
<name>A0A845SN66_9GAMM</name>
<gene>
    <name evidence="2" type="ORF">GRH90_19020</name>
</gene>
<proteinExistence type="predicted"/>
<organism evidence="2 3">
    <name type="scientific">Acerihabitans arboris</name>
    <dbReference type="NCBI Taxonomy" id="2691583"/>
    <lineage>
        <taxon>Bacteria</taxon>
        <taxon>Pseudomonadati</taxon>
        <taxon>Pseudomonadota</taxon>
        <taxon>Gammaproteobacteria</taxon>
        <taxon>Enterobacterales</taxon>
        <taxon>Pectobacteriaceae</taxon>
        <taxon>Acerihabitans</taxon>
    </lineage>
</organism>
<sequence>MARLNEWLTYLGSVSTGVFSALTIQDISAGIGVIVSIAFTAVTYMQHRKTEKVKQEYWQLAKAKFNDALEFQKGASVAPDDLPKHISAIAEIIDNIETQEPTK</sequence>
<keyword evidence="1" id="KW-0472">Membrane</keyword>
<dbReference type="EMBL" id="WUBS01000014">
    <property type="protein sequence ID" value="NDL64832.1"/>
    <property type="molecule type" value="Genomic_DNA"/>
</dbReference>
<keyword evidence="1" id="KW-0812">Transmembrane</keyword>
<dbReference type="RefSeq" id="WP_162367536.1">
    <property type="nucleotide sequence ID" value="NZ_WUBS01000014.1"/>
</dbReference>
<evidence type="ECO:0000256" key="1">
    <source>
        <dbReference type="SAM" id="Phobius"/>
    </source>
</evidence>
<reference evidence="2 3" key="1">
    <citation type="submission" date="2019-12" db="EMBL/GenBank/DDBJ databases">
        <authorList>
            <person name="Lee S.D."/>
        </authorList>
    </citation>
    <scope>NUCLEOTIDE SEQUENCE [LARGE SCALE GENOMIC DNA]</scope>
    <source>
        <strain evidence="2 3">SAP-6</strain>
    </source>
</reference>
<protein>
    <recommendedName>
        <fullName evidence="4">Holin</fullName>
    </recommendedName>
</protein>
<dbReference type="AlphaFoldDB" id="A0A845SN66"/>
<evidence type="ECO:0008006" key="4">
    <source>
        <dbReference type="Google" id="ProtNLM"/>
    </source>
</evidence>